<dbReference type="AlphaFoldDB" id="H8KD55"/>
<keyword evidence="2" id="KW-1185">Reference proteome</keyword>
<proteinExistence type="predicted"/>
<evidence type="ECO:0000313" key="2">
    <source>
        <dbReference type="Proteomes" id="UP000008008"/>
    </source>
</evidence>
<name>H8KD55_RICMS</name>
<gene>
    <name evidence="1" type="ordered locus">MCI_06205</name>
</gene>
<evidence type="ECO:0000313" key="1">
    <source>
        <dbReference type="EMBL" id="AFC74046.1"/>
    </source>
</evidence>
<organism evidence="1 2">
    <name type="scientific">Rickettsia montanensis (strain OSU 85-930)</name>
    <dbReference type="NCBI Taxonomy" id="1105114"/>
    <lineage>
        <taxon>Bacteria</taxon>
        <taxon>Pseudomonadati</taxon>
        <taxon>Pseudomonadota</taxon>
        <taxon>Alphaproteobacteria</taxon>
        <taxon>Rickettsiales</taxon>
        <taxon>Rickettsiaceae</taxon>
        <taxon>Rickettsieae</taxon>
        <taxon>Rickettsia</taxon>
        <taxon>spotted fever group</taxon>
    </lineage>
</organism>
<sequence>MGVNLRIDVIPAEAGIQSNTLKLFKSSIYLALRWIPAFAGMTSGCTQQRSAGMTLERLI</sequence>
<reference evidence="2" key="1">
    <citation type="submission" date="2012-02" db="EMBL/GenBank/DDBJ databases">
        <title>Complete genome sequence of Rickettsia montanensis strain OSU 85-930.</title>
        <authorList>
            <person name="Johnson S.L."/>
            <person name="Munk A.C."/>
            <person name="Han S."/>
            <person name="Bruce D.C."/>
            <person name="Dasch G.A."/>
        </authorList>
    </citation>
    <scope>NUCLEOTIDE SEQUENCE [LARGE SCALE GENOMIC DNA]</scope>
    <source>
        <strain evidence="2">OSU 85-930</strain>
    </source>
</reference>
<dbReference type="KEGG" id="rmo:MCI_06205"/>
<dbReference type="EMBL" id="CP003340">
    <property type="protein sequence ID" value="AFC74046.1"/>
    <property type="molecule type" value="Genomic_DNA"/>
</dbReference>
<dbReference type="Proteomes" id="UP000008008">
    <property type="component" value="Chromosome"/>
</dbReference>
<accession>H8KD55</accession>
<dbReference type="HOGENOM" id="CLU_2957754_0_0_5"/>
<protein>
    <submittedName>
        <fullName evidence="1">Uncharacterized protein</fullName>
    </submittedName>
</protein>